<organism evidence="2 3">
    <name type="scientific">Lasius niger</name>
    <name type="common">Black garden ant</name>
    <dbReference type="NCBI Taxonomy" id="67767"/>
    <lineage>
        <taxon>Eukaryota</taxon>
        <taxon>Metazoa</taxon>
        <taxon>Ecdysozoa</taxon>
        <taxon>Arthropoda</taxon>
        <taxon>Hexapoda</taxon>
        <taxon>Insecta</taxon>
        <taxon>Pterygota</taxon>
        <taxon>Neoptera</taxon>
        <taxon>Endopterygota</taxon>
        <taxon>Hymenoptera</taxon>
        <taxon>Apocrita</taxon>
        <taxon>Aculeata</taxon>
        <taxon>Formicoidea</taxon>
        <taxon>Formicidae</taxon>
        <taxon>Formicinae</taxon>
        <taxon>Lasius</taxon>
        <taxon>Lasius</taxon>
    </lineage>
</organism>
<keyword evidence="3" id="KW-1185">Reference proteome</keyword>
<feature type="compositionally biased region" description="Pro residues" evidence="1">
    <location>
        <begin position="35"/>
        <end position="49"/>
    </location>
</feature>
<evidence type="ECO:0000313" key="2">
    <source>
        <dbReference type="EMBL" id="KMQ88526.1"/>
    </source>
</evidence>
<name>A0A0J7KEA7_LASNI</name>
<gene>
    <name evidence="2" type="ORF">RF55_11974</name>
</gene>
<reference evidence="2 3" key="1">
    <citation type="submission" date="2015-04" db="EMBL/GenBank/DDBJ databases">
        <title>Lasius niger genome sequencing.</title>
        <authorList>
            <person name="Konorov E.A."/>
            <person name="Nikitin M.A."/>
            <person name="Kirill M.V."/>
            <person name="Chang P."/>
        </authorList>
    </citation>
    <scope>NUCLEOTIDE SEQUENCE [LARGE SCALE GENOMIC DNA]</scope>
    <source>
        <tissue evidence="2">Whole</tissue>
    </source>
</reference>
<proteinExistence type="predicted"/>
<dbReference type="EMBL" id="LBMM01008925">
    <property type="protein sequence ID" value="KMQ88526.1"/>
    <property type="molecule type" value="Genomic_DNA"/>
</dbReference>
<dbReference type="AlphaFoldDB" id="A0A0J7KEA7"/>
<dbReference type="PaxDb" id="67767-A0A0J7KEA7"/>
<protein>
    <submittedName>
        <fullName evidence="2">Uncharacterized protein</fullName>
    </submittedName>
</protein>
<dbReference type="Proteomes" id="UP000036403">
    <property type="component" value="Unassembled WGS sequence"/>
</dbReference>
<feature type="region of interest" description="Disordered" evidence="1">
    <location>
        <begin position="25"/>
        <end position="49"/>
    </location>
</feature>
<accession>A0A0J7KEA7</accession>
<comment type="caution">
    <text evidence="2">The sequence shown here is derived from an EMBL/GenBank/DDBJ whole genome shotgun (WGS) entry which is preliminary data.</text>
</comment>
<sequence>MSEQIDIITAINELLEDAEYWDQVLAPPPKAEHQPPTPAPAPLPQPRPPKICTVIQRLRQSEKTGDAPDHTAATTEVTARTTVYNRAVNKHLHRRHRS</sequence>
<evidence type="ECO:0000313" key="3">
    <source>
        <dbReference type="Proteomes" id="UP000036403"/>
    </source>
</evidence>
<evidence type="ECO:0000256" key="1">
    <source>
        <dbReference type="SAM" id="MobiDB-lite"/>
    </source>
</evidence>